<evidence type="ECO:0000313" key="2">
    <source>
        <dbReference type="Proteomes" id="UP001165740"/>
    </source>
</evidence>
<dbReference type="GO" id="GO:0000122">
    <property type="term" value="P:negative regulation of transcription by RNA polymerase II"/>
    <property type="evidence" value="ECO:0007669"/>
    <property type="project" value="InterPro"/>
</dbReference>
<dbReference type="FunFam" id="1.10.287.370:FF:000007">
    <property type="entry name" value="UXT isoform 1"/>
    <property type="match status" value="1"/>
</dbReference>
<dbReference type="AlphaFoldDB" id="A0A9U8DVP9"/>
<comment type="similarity">
    <text evidence="1">Belongs to the UXT family.</text>
</comment>
<dbReference type="KEGG" id="bgt:106052534"/>
<dbReference type="PANTHER" id="PTHR13345">
    <property type="entry name" value="MEDIATOR OF RNA POLYMERASE II TRANSCRIPTION SUBUNIT 10"/>
    <property type="match status" value="1"/>
</dbReference>
<dbReference type="GeneID" id="106052534"/>
<dbReference type="PRINTS" id="PR01502">
    <property type="entry name" value="UXTPROTEIN"/>
</dbReference>
<dbReference type="InterPro" id="IPR009053">
    <property type="entry name" value="Prefoldin"/>
</dbReference>
<dbReference type="GO" id="GO:0016592">
    <property type="term" value="C:mediator complex"/>
    <property type="evidence" value="ECO:0007669"/>
    <property type="project" value="TreeGrafter"/>
</dbReference>
<keyword evidence="2" id="KW-1185">Reference proteome</keyword>
<dbReference type="InterPro" id="IPR004127">
    <property type="entry name" value="Prefoldin_subunit_alpha"/>
</dbReference>
<organism evidence="2 3">
    <name type="scientific">Biomphalaria glabrata</name>
    <name type="common">Bloodfluke planorb</name>
    <name type="synonym">Freshwater snail</name>
    <dbReference type="NCBI Taxonomy" id="6526"/>
    <lineage>
        <taxon>Eukaryota</taxon>
        <taxon>Metazoa</taxon>
        <taxon>Spiralia</taxon>
        <taxon>Lophotrochozoa</taxon>
        <taxon>Mollusca</taxon>
        <taxon>Gastropoda</taxon>
        <taxon>Heterobranchia</taxon>
        <taxon>Euthyneura</taxon>
        <taxon>Panpulmonata</taxon>
        <taxon>Hygrophila</taxon>
        <taxon>Lymnaeoidea</taxon>
        <taxon>Planorbidae</taxon>
        <taxon>Biomphalaria</taxon>
    </lineage>
</organism>
<reference evidence="3" key="1">
    <citation type="submission" date="2025-08" db="UniProtKB">
        <authorList>
            <consortium name="RefSeq"/>
        </authorList>
    </citation>
    <scope>IDENTIFICATION</scope>
</reference>
<dbReference type="InterPro" id="IPR003994">
    <property type="entry name" value="UXT"/>
</dbReference>
<sequence>MRCLLTSKINLLFTDLKQTILLCCLKLTKQGTDDDDEMKTDKENKVLEYETFLNDRLKLDLRNVLEQRDKIYEEISEYLQLQSTIHKIREDIIPECELKTKVDLGCNFYVQANVSDPSKICVAIGFGFFLEMTLPEALSFISKKTERLQEKAAELTLEACKIKGHIKLVLEGLRELQGLPNETIKPYRDVLS</sequence>
<dbReference type="Gene3D" id="1.10.287.370">
    <property type="match status" value="1"/>
</dbReference>
<evidence type="ECO:0000256" key="1">
    <source>
        <dbReference type="ARBA" id="ARBA00007666"/>
    </source>
</evidence>
<dbReference type="GO" id="GO:0045944">
    <property type="term" value="P:positive regulation of transcription by RNA polymerase II"/>
    <property type="evidence" value="ECO:0007669"/>
    <property type="project" value="TreeGrafter"/>
</dbReference>
<dbReference type="OMA" id="HMPDGYK"/>
<protein>
    <submittedName>
        <fullName evidence="3">Protein UXT-like</fullName>
    </submittedName>
</protein>
<dbReference type="Proteomes" id="UP001165740">
    <property type="component" value="Chromosome 4"/>
</dbReference>
<dbReference type="SUPFAM" id="SSF46579">
    <property type="entry name" value="Prefoldin"/>
    <property type="match status" value="1"/>
</dbReference>
<dbReference type="PANTHER" id="PTHR13345:SF9">
    <property type="entry name" value="PROTEIN UXT"/>
    <property type="match status" value="1"/>
</dbReference>
<dbReference type="Pfam" id="PF02996">
    <property type="entry name" value="Prefoldin"/>
    <property type="match status" value="1"/>
</dbReference>
<dbReference type="RefSeq" id="XP_013063383.2">
    <property type="nucleotide sequence ID" value="XM_013207929.2"/>
</dbReference>
<dbReference type="CDD" id="cd23158">
    <property type="entry name" value="Prefoldin_UXT"/>
    <property type="match status" value="1"/>
</dbReference>
<dbReference type="GO" id="GO:0003714">
    <property type="term" value="F:transcription corepressor activity"/>
    <property type="evidence" value="ECO:0007669"/>
    <property type="project" value="InterPro"/>
</dbReference>
<dbReference type="OrthoDB" id="433124at2759"/>
<gene>
    <name evidence="3" type="primary">LOC106052534</name>
</gene>
<accession>A0A9U8DVP9</accession>
<evidence type="ECO:0000313" key="3">
    <source>
        <dbReference type="RefSeq" id="XP_013063383.2"/>
    </source>
</evidence>
<name>A0A9U8DVP9_BIOGL</name>
<proteinExistence type="inferred from homology"/>